<comment type="caution">
    <text evidence="8">The sequence shown here is derived from an EMBL/GenBank/DDBJ whole genome shotgun (WGS) entry which is preliminary data.</text>
</comment>
<feature type="domain" description="AP2/ERF" evidence="7">
    <location>
        <begin position="817"/>
        <end position="868"/>
    </location>
</feature>
<evidence type="ECO:0000256" key="1">
    <source>
        <dbReference type="ARBA" id="ARBA00004123"/>
    </source>
</evidence>
<evidence type="ECO:0000313" key="9">
    <source>
        <dbReference type="Proteomes" id="UP001057455"/>
    </source>
</evidence>
<sequence>MSPVKSFLLSRAEVLGVYGDTYYNRVTLANNSISLNRSRCWVHQTASDIKRFPIEQRVECSCGFNRQGLASCAQKQYIDSCLERLWEDCKPEERTGIVSFGNTRCAALLLNDGVHLFSTFQACGTGQVGSYGLGSGDVGSFVPDKHKDIICPDCREVAGITVPKLSDVVTALKDMVHKEVHEGITLMKQFPIKPGEHDVYDGISQAQEVAKAVAMLEGLVVNEDQPLGSFEMGADTGLIQSCNDLAESLIQACQTQLVAVCSTLVGHVNSVCQPPLKVHLRWLQHYMALEYRIEYTPDYTNCFFDEISGRYAIDVDKEKVVLHEIVQCSQISLLSVEGCFRLGLKRMQDYLYLRQAFNAKNEVDTHLPLGNDAASFNTSDVAPFWWNYYSFSNTLGEGDANPEHYSVKRLTRSQILKSHDDGASTPIARKARHSLEDHLVATHCVSSDTLGHSQVTTFEAPTNNRKDLSDFHRSDHSNTTLNTKSTPSVSQRLLKFTSSEGSNLLCNTICFCFKCLAAVSTFGRHFVTQEFAEHNSISCAVFGVSPYTEGLEDIYNGCHVDEWDEYQTASALRRSIKAALEASSSLGRALVNDQRGAKIVFGNSIKILNTALLSTLRLGDCLYITRNAMEKRLGEQDIPVREYYDTGDPVEDGGSDDSCSSESTLRDIISNSFVLSNGYQGLYSTFENDQYIQHDLDESEDTGAFHSPSTNAAQSPPRRSTGSPRTSGASHARNSNLDHHLENSRGGSRRSGRDTGEVYVYDLSERNDAMSESPAEDWYDSDSSVRGSRRQRQKQNTSSLTEIYGNQDALIPMGPLPIGVYFDASRKLWRCQWRENGKFRTKGFSLGHYSSLCEARRACILFRCQVGNMPVQPEWLNPNYVQVSQLLSKRSTATSTSTSTPKKSKRKRRSGSSSMDIDPIK</sequence>
<feature type="region of interest" description="Disordered" evidence="6">
    <location>
        <begin position="640"/>
        <end position="662"/>
    </location>
</feature>
<organism evidence="8 9">
    <name type="scientific">Babesia ovis</name>
    <dbReference type="NCBI Taxonomy" id="5869"/>
    <lineage>
        <taxon>Eukaryota</taxon>
        <taxon>Sar</taxon>
        <taxon>Alveolata</taxon>
        <taxon>Apicomplexa</taxon>
        <taxon>Aconoidasida</taxon>
        <taxon>Piroplasmida</taxon>
        <taxon>Babesiidae</taxon>
        <taxon>Babesia</taxon>
    </lineage>
</organism>
<gene>
    <name evidence="8" type="ORF">BaOVIS_021290</name>
</gene>
<feature type="compositionally biased region" description="Polar residues" evidence="6">
    <location>
        <begin position="707"/>
        <end position="735"/>
    </location>
</feature>
<dbReference type="AlphaFoldDB" id="A0A9W5TC20"/>
<evidence type="ECO:0000256" key="3">
    <source>
        <dbReference type="ARBA" id="ARBA00023125"/>
    </source>
</evidence>
<keyword evidence="3" id="KW-0238">DNA-binding</keyword>
<evidence type="ECO:0000256" key="5">
    <source>
        <dbReference type="ARBA" id="ARBA00023242"/>
    </source>
</evidence>
<keyword evidence="9" id="KW-1185">Reference proteome</keyword>
<keyword evidence="5" id="KW-0539">Nucleus</keyword>
<evidence type="ECO:0000259" key="7">
    <source>
        <dbReference type="Pfam" id="PF00847"/>
    </source>
</evidence>
<evidence type="ECO:0000256" key="6">
    <source>
        <dbReference type="SAM" id="MobiDB-lite"/>
    </source>
</evidence>
<feature type="region of interest" description="Disordered" evidence="6">
    <location>
        <begin position="700"/>
        <end position="801"/>
    </location>
</feature>
<dbReference type="Proteomes" id="UP001057455">
    <property type="component" value="Unassembled WGS sequence"/>
</dbReference>
<accession>A0A9W5TC20</accession>
<feature type="region of interest" description="Disordered" evidence="6">
    <location>
        <begin position="890"/>
        <end position="921"/>
    </location>
</feature>
<evidence type="ECO:0000256" key="4">
    <source>
        <dbReference type="ARBA" id="ARBA00023163"/>
    </source>
</evidence>
<protein>
    <submittedName>
        <fullName evidence="8">Transcription factor with AP2 domain(S)</fullName>
    </submittedName>
</protein>
<dbReference type="OrthoDB" id="348021at2759"/>
<comment type="subcellular location">
    <subcellularLocation>
        <location evidence="1">Nucleus</location>
    </subcellularLocation>
</comment>
<evidence type="ECO:0000313" key="8">
    <source>
        <dbReference type="EMBL" id="GFE54725.1"/>
    </source>
</evidence>
<evidence type="ECO:0000256" key="2">
    <source>
        <dbReference type="ARBA" id="ARBA00023015"/>
    </source>
</evidence>
<feature type="compositionally biased region" description="Low complexity" evidence="6">
    <location>
        <begin position="890"/>
        <end position="901"/>
    </location>
</feature>
<dbReference type="GO" id="GO:0003700">
    <property type="term" value="F:DNA-binding transcription factor activity"/>
    <property type="evidence" value="ECO:0007669"/>
    <property type="project" value="InterPro"/>
</dbReference>
<dbReference type="Gene3D" id="1.20.5.2050">
    <property type="match status" value="1"/>
</dbReference>
<keyword evidence="4" id="KW-0804">Transcription</keyword>
<dbReference type="GO" id="GO:0005634">
    <property type="term" value="C:nucleus"/>
    <property type="evidence" value="ECO:0007669"/>
    <property type="project" value="UniProtKB-SubCell"/>
</dbReference>
<proteinExistence type="predicted"/>
<dbReference type="GO" id="GO:0003677">
    <property type="term" value="F:DNA binding"/>
    <property type="evidence" value="ECO:0007669"/>
    <property type="project" value="UniProtKB-KW"/>
</dbReference>
<name>A0A9W5TC20_BABOV</name>
<reference evidence="8" key="1">
    <citation type="submission" date="2019-12" db="EMBL/GenBank/DDBJ databases">
        <title>Genome sequence of Babesia ovis.</title>
        <authorList>
            <person name="Yamagishi J."/>
            <person name="Sevinc F."/>
            <person name="Xuan X."/>
        </authorList>
    </citation>
    <scope>NUCLEOTIDE SEQUENCE</scope>
    <source>
        <strain evidence="8">Selcuk</strain>
    </source>
</reference>
<dbReference type="EMBL" id="BLIY01000017">
    <property type="protein sequence ID" value="GFE54725.1"/>
    <property type="molecule type" value="Genomic_DNA"/>
</dbReference>
<dbReference type="Pfam" id="PF00847">
    <property type="entry name" value="AP2"/>
    <property type="match status" value="1"/>
</dbReference>
<dbReference type="InterPro" id="IPR001471">
    <property type="entry name" value="AP2/ERF_dom"/>
</dbReference>
<keyword evidence="2" id="KW-0805">Transcription regulation</keyword>